<evidence type="ECO:0000313" key="1">
    <source>
        <dbReference type="EMBL" id="KAJ0080613.1"/>
    </source>
</evidence>
<keyword evidence="2" id="KW-1185">Reference proteome</keyword>
<organism evidence="1 2">
    <name type="scientific">Pistacia atlantica</name>
    <dbReference type="NCBI Taxonomy" id="434234"/>
    <lineage>
        <taxon>Eukaryota</taxon>
        <taxon>Viridiplantae</taxon>
        <taxon>Streptophyta</taxon>
        <taxon>Embryophyta</taxon>
        <taxon>Tracheophyta</taxon>
        <taxon>Spermatophyta</taxon>
        <taxon>Magnoliopsida</taxon>
        <taxon>eudicotyledons</taxon>
        <taxon>Gunneridae</taxon>
        <taxon>Pentapetalae</taxon>
        <taxon>rosids</taxon>
        <taxon>malvids</taxon>
        <taxon>Sapindales</taxon>
        <taxon>Anacardiaceae</taxon>
        <taxon>Pistacia</taxon>
    </lineage>
</organism>
<reference evidence="2" key="1">
    <citation type="journal article" date="2023" name="G3 (Bethesda)">
        <title>Genome assembly and association tests identify interacting loci associated with vigor, precocity, and sex in interspecific pistachio rootstocks.</title>
        <authorList>
            <person name="Palmer W."/>
            <person name="Jacygrad E."/>
            <person name="Sagayaradj S."/>
            <person name="Cavanaugh K."/>
            <person name="Han R."/>
            <person name="Bertier L."/>
            <person name="Beede B."/>
            <person name="Kafkas S."/>
            <person name="Golino D."/>
            <person name="Preece J."/>
            <person name="Michelmore R."/>
        </authorList>
    </citation>
    <scope>NUCLEOTIDE SEQUENCE [LARGE SCALE GENOMIC DNA]</scope>
</reference>
<proteinExistence type="predicted"/>
<evidence type="ECO:0000313" key="2">
    <source>
        <dbReference type="Proteomes" id="UP001164250"/>
    </source>
</evidence>
<dbReference type="EMBL" id="CM047909">
    <property type="protein sequence ID" value="KAJ0080613.1"/>
    <property type="molecule type" value="Genomic_DNA"/>
</dbReference>
<sequence length="204" mass="23698">MGVKFDDHIQGLWLLNTLPDSWENLLLSLKTSTPNGIVTMEYVKSKSNSMVIDIGDVRLEMDNGSSILLRDVKHIFDIHLNLISMSRFDDEGYCNTFSDDQWKLTRGAMVVAQGKKLSTLYILQARLSKYIINAMEDDFTAFVHIPRDERSKLDMKTRQCIFIGYGLDEFDYKLYNPVEKKPVRSRDVVFMEDQTIQDVEKQRK</sequence>
<name>A0ACC1A027_9ROSI</name>
<gene>
    <name evidence="1" type="ORF">Patl1_23435</name>
</gene>
<accession>A0ACC1A027</accession>
<protein>
    <submittedName>
        <fullName evidence="1">Uncharacterized protein</fullName>
    </submittedName>
</protein>
<dbReference type="Proteomes" id="UP001164250">
    <property type="component" value="Chromosome 13"/>
</dbReference>
<comment type="caution">
    <text evidence="1">The sequence shown here is derived from an EMBL/GenBank/DDBJ whole genome shotgun (WGS) entry which is preliminary data.</text>
</comment>